<organism evidence="1 2">
    <name type="scientific">Longispora fulva</name>
    <dbReference type="NCBI Taxonomy" id="619741"/>
    <lineage>
        <taxon>Bacteria</taxon>
        <taxon>Bacillati</taxon>
        <taxon>Actinomycetota</taxon>
        <taxon>Actinomycetes</taxon>
        <taxon>Micromonosporales</taxon>
        <taxon>Micromonosporaceae</taxon>
        <taxon>Longispora</taxon>
    </lineage>
</organism>
<reference evidence="1" key="1">
    <citation type="submission" date="2020-11" db="EMBL/GenBank/DDBJ databases">
        <title>Sequencing the genomes of 1000 actinobacteria strains.</title>
        <authorList>
            <person name="Klenk H.-P."/>
        </authorList>
    </citation>
    <scope>NUCLEOTIDE SEQUENCE</scope>
    <source>
        <strain evidence="1">DSM 45356</strain>
    </source>
</reference>
<evidence type="ECO:0000313" key="2">
    <source>
        <dbReference type="Proteomes" id="UP000622552"/>
    </source>
</evidence>
<dbReference type="EMBL" id="JADOUF010000001">
    <property type="protein sequence ID" value="MBG6133992.1"/>
    <property type="molecule type" value="Genomic_DNA"/>
</dbReference>
<gene>
    <name evidence="1" type="ORF">IW245_000186</name>
</gene>
<name>A0A8J7KMG5_9ACTN</name>
<protein>
    <submittedName>
        <fullName evidence="1">Uncharacterized protein</fullName>
    </submittedName>
</protein>
<dbReference type="Proteomes" id="UP000622552">
    <property type="component" value="Unassembled WGS sequence"/>
</dbReference>
<sequence length="72" mass="7915">MRLIDRILGLAATKAVASASCQMEYWTEYGITRCNYATHIMERAVRTCQTMGNCTVQCSAWGWTCATPGASC</sequence>
<dbReference type="AlphaFoldDB" id="A0A8J7KMG5"/>
<proteinExistence type="predicted"/>
<evidence type="ECO:0000313" key="1">
    <source>
        <dbReference type="EMBL" id="MBG6133992.1"/>
    </source>
</evidence>
<keyword evidence="2" id="KW-1185">Reference proteome</keyword>
<accession>A0A8J7KMG5</accession>
<comment type="caution">
    <text evidence="1">The sequence shown here is derived from an EMBL/GenBank/DDBJ whole genome shotgun (WGS) entry which is preliminary data.</text>
</comment>
<dbReference type="RefSeq" id="WP_197001284.1">
    <property type="nucleotide sequence ID" value="NZ_BONS01000045.1"/>
</dbReference>